<feature type="compositionally biased region" description="Basic and acidic residues" evidence="1">
    <location>
        <begin position="8"/>
        <end position="17"/>
    </location>
</feature>
<feature type="region of interest" description="Disordered" evidence="1">
    <location>
        <begin position="115"/>
        <end position="174"/>
    </location>
</feature>
<dbReference type="Pfam" id="PF19114">
    <property type="entry name" value="EsV_1_7_cys"/>
    <property type="match status" value="7"/>
</dbReference>
<dbReference type="InterPro" id="IPR043822">
    <property type="entry name" value="EsV_1_7_cys"/>
</dbReference>
<evidence type="ECO:0000256" key="1">
    <source>
        <dbReference type="SAM" id="MobiDB-lite"/>
    </source>
</evidence>
<feature type="region of interest" description="Disordered" evidence="1">
    <location>
        <begin position="1"/>
        <end position="31"/>
    </location>
</feature>
<dbReference type="Gene3D" id="6.10.140.110">
    <property type="match status" value="5"/>
</dbReference>
<proteinExistence type="predicted"/>
<dbReference type="AlphaFoldDB" id="D7FLW1"/>
<dbReference type="SMART" id="SM01425">
    <property type="entry name" value="EsV_1_7"/>
    <property type="match status" value="7"/>
</dbReference>
<gene>
    <name evidence="2" type="ORF">Esi_0161_0068</name>
</gene>
<dbReference type="EMBL" id="FN649760">
    <property type="protein sequence ID" value="CBJ29797.1"/>
    <property type="molecule type" value="Genomic_DNA"/>
</dbReference>
<accession>D7FLW1</accession>
<organism evidence="2 3">
    <name type="scientific">Ectocarpus siliculosus</name>
    <name type="common">Brown alga</name>
    <name type="synonym">Conferva siliculosa</name>
    <dbReference type="NCBI Taxonomy" id="2880"/>
    <lineage>
        <taxon>Eukaryota</taxon>
        <taxon>Sar</taxon>
        <taxon>Stramenopiles</taxon>
        <taxon>Ochrophyta</taxon>
        <taxon>PX clade</taxon>
        <taxon>Phaeophyceae</taxon>
        <taxon>Ectocarpales</taxon>
        <taxon>Ectocarpaceae</taxon>
        <taxon>Ectocarpus</taxon>
    </lineage>
</organism>
<evidence type="ECO:0000313" key="2">
    <source>
        <dbReference type="EMBL" id="CBJ29797.1"/>
    </source>
</evidence>
<keyword evidence="3" id="KW-1185">Reference proteome</keyword>
<reference evidence="2 3" key="1">
    <citation type="journal article" date="2010" name="Nature">
        <title>The Ectocarpus genome and the independent evolution of multicellularity in brown algae.</title>
        <authorList>
            <person name="Cock J.M."/>
            <person name="Sterck L."/>
            <person name="Rouze P."/>
            <person name="Scornet D."/>
            <person name="Allen A.E."/>
            <person name="Amoutzias G."/>
            <person name="Anthouard V."/>
            <person name="Artiguenave F."/>
            <person name="Aury J.M."/>
            <person name="Badger J.H."/>
            <person name="Beszteri B."/>
            <person name="Billiau K."/>
            <person name="Bonnet E."/>
            <person name="Bothwell J.H."/>
            <person name="Bowler C."/>
            <person name="Boyen C."/>
            <person name="Brownlee C."/>
            <person name="Carrano C.J."/>
            <person name="Charrier B."/>
            <person name="Cho G.Y."/>
            <person name="Coelho S.M."/>
            <person name="Collen J."/>
            <person name="Corre E."/>
            <person name="Da Silva C."/>
            <person name="Delage L."/>
            <person name="Delaroque N."/>
            <person name="Dittami S.M."/>
            <person name="Doulbeau S."/>
            <person name="Elias M."/>
            <person name="Farnham G."/>
            <person name="Gachon C.M."/>
            <person name="Gschloessl B."/>
            <person name="Heesch S."/>
            <person name="Jabbari K."/>
            <person name="Jubin C."/>
            <person name="Kawai H."/>
            <person name="Kimura K."/>
            <person name="Kloareg B."/>
            <person name="Kupper F.C."/>
            <person name="Lang D."/>
            <person name="Le Bail A."/>
            <person name="Leblanc C."/>
            <person name="Lerouge P."/>
            <person name="Lohr M."/>
            <person name="Lopez P.J."/>
            <person name="Martens C."/>
            <person name="Maumus F."/>
            <person name="Michel G."/>
            <person name="Miranda-Saavedra D."/>
            <person name="Morales J."/>
            <person name="Moreau H."/>
            <person name="Motomura T."/>
            <person name="Nagasato C."/>
            <person name="Napoli C.A."/>
            <person name="Nelson D.R."/>
            <person name="Nyvall-Collen P."/>
            <person name="Peters A.F."/>
            <person name="Pommier C."/>
            <person name="Potin P."/>
            <person name="Poulain J."/>
            <person name="Quesneville H."/>
            <person name="Read B."/>
            <person name="Rensing S.A."/>
            <person name="Ritter A."/>
            <person name="Rousvoal S."/>
            <person name="Samanta M."/>
            <person name="Samson G."/>
            <person name="Schroeder D.C."/>
            <person name="Segurens B."/>
            <person name="Strittmatter M."/>
            <person name="Tonon T."/>
            <person name="Tregear J.W."/>
            <person name="Valentin K."/>
            <person name="von Dassow P."/>
            <person name="Yamagishi T."/>
            <person name="Van de Peer Y."/>
            <person name="Wincker P."/>
        </authorList>
    </citation>
    <scope>NUCLEOTIDE SEQUENCE [LARGE SCALE GENOMIC DNA]</scope>
    <source>
        <strain evidence="3">Ec32 / CCAP1310/4</strain>
    </source>
</reference>
<dbReference type="OrthoDB" id="2441233at2759"/>
<feature type="compositionally biased region" description="Low complexity" evidence="1">
    <location>
        <begin position="222"/>
        <end position="231"/>
    </location>
</feature>
<dbReference type="Proteomes" id="UP000002630">
    <property type="component" value="Unassembled WGS sequence"/>
</dbReference>
<evidence type="ECO:0000313" key="3">
    <source>
        <dbReference type="Proteomes" id="UP000002630"/>
    </source>
</evidence>
<sequence length="520" mass="56237">MGLGIDTSPRHRQEEHFQNNSPGVKQQPKKGAPVLSSFDWWGICASTIARARLLHPSNKPSADTLARSVVFSGRSRTSSGDPSPVAPCSLPFLPSVSGMSKYEGDNYCTLQATTDTGEEQASSRLGDAVSEVGNTDQERQEEDEATPGIDDTDVKKEPEELEQEEEARPRKREFGGMAKALCRYSAWTASSRQPNHAESDSSKRQRKGSAPGTKAQCGSGGAAAAHKTATKLSTPVIARHRGRGQPSCEEIGCSMRPSYGKDNSKKAEFCSQHAKQGMVNVVHKRCGHTACSTRPSYGDAGSKKAEFCSQHAKQGMVNVRNKRCGHTACSTRPSYGDAGSKKAEFCSQHAKQGMVNVHNKRCGHPACFARPSYGTAGSKAEYCSRHAKQGMVNVDHKRCGHPGCMKQASYGTPGSKKREFCSRHAKQGMHCVSNKTCGHPGCMKQASYGDTVGRKAEFCSQHAKQGMLSVVHKRCGHPGCMKQPSYGDAGNRKAEFCSPHAKEGMIDVRNGIRQRSRLTV</sequence>
<feature type="region of interest" description="Disordered" evidence="1">
    <location>
        <begin position="188"/>
        <end position="249"/>
    </location>
</feature>
<name>D7FLW1_ECTSI</name>
<dbReference type="InParanoid" id="D7FLW1"/>
<protein>
    <submittedName>
        <fullName evidence="2">EsV-1-7</fullName>
    </submittedName>
</protein>